<dbReference type="NCBIfam" id="TIGR01420">
    <property type="entry name" value="pilT_fam"/>
    <property type="match status" value="1"/>
</dbReference>
<dbReference type="AlphaFoldDB" id="A0A1I4X7F4"/>
<accession>A0A1I4X7F4</accession>
<reference evidence="5" key="1">
    <citation type="submission" date="2016-10" db="EMBL/GenBank/DDBJ databases">
        <authorList>
            <person name="Varghese N."/>
            <person name="Submissions S."/>
        </authorList>
    </citation>
    <scope>NUCLEOTIDE SEQUENCE [LARGE SCALE GENOMIC DNA]</scope>
    <source>
        <strain evidence="5">DSM 6150</strain>
    </source>
</reference>
<protein>
    <submittedName>
        <fullName evidence="4">Twitching motility protein PilU</fullName>
    </submittedName>
</protein>
<evidence type="ECO:0000256" key="2">
    <source>
        <dbReference type="SAM" id="MobiDB-lite"/>
    </source>
</evidence>
<dbReference type="GO" id="GO:0005524">
    <property type="term" value="F:ATP binding"/>
    <property type="evidence" value="ECO:0007669"/>
    <property type="project" value="InterPro"/>
</dbReference>
<dbReference type="Proteomes" id="UP000242869">
    <property type="component" value="Unassembled WGS sequence"/>
</dbReference>
<dbReference type="PANTHER" id="PTHR30486">
    <property type="entry name" value="TWITCHING MOTILITY PROTEIN PILT"/>
    <property type="match status" value="1"/>
</dbReference>
<name>A0A1I4X7F4_9NEIS</name>
<organism evidence="4 5">
    <name type="scientific">Formivibrio citricus</name>
    <dbReference type="NCBI Taxonomy" id="83765"/>
    <lineage>
        <taxon>Bacteria</taxon>
        <taxon>Pseudomonadati</taxon>
        <taxon>Pseudomonadota</taxon>
        <taxon>Betaproteobacteria</taxon>
        <taxon>Neisseriales</taxon>
        <taxon>Chitinibacteraceae</taxon>
        <taxon>Formivibrio</taxon>
    </lineage>
</organism>
<sequence>MNLQPFFKLMAERNASDLFLSANSPIVIKIQGACYPVNNQVLSGEHVKQLVYQLLSPERIAAFERDMELNMGYEIPGVGNYRINIFRSRGAVAMVVRYIRADLPTIEELRMPETLKTLIMEKRGIVLLVGATGSGKSSTVSAMLEYRNQNHNGHILTVEDPVEFIYTHKKSLVNQREIGVDTKSYSEALKNAMREAPNVLMIGEIRDRETMSYALQYALAGHLCISTLHANNSYHSLSRIVNFFPLEARESLLYDLSNSLKAVVSQRLVRGKAGKLIPAVEVMLNTSYIAELIRNGELSKIKEAMEQTLSEGSQTFEQALYRLYRDGEIELDEALRNADSATNLSWMINNAQTIEEREQVVRDKNASSQTNKKAGDDQDGGNLMFDMSLH</sequence>
<dbReference type="SUPFAM" id="SSF52540">
    <property type="entry name" value="P-loop containing nucleoside triphosphate hydrolases"/>
    <property type="match status" value="1"/>
</dbReference>
<comment type="similarity">
    <text evidence="1">Belongs to the GSP E family.</text>
</comment>
<dbReference type="OrthoDB" id="5790493at2"/>
<dbReference type="EMBL" id="FOVE01000005">
    <property type="protein sequence ID" value="SFN21453.1"/>
    <property type="molecule type" value="Genomic_DNA"/>
</dbReference>
<evidence type="ECO:0000256" key="1">
    <source>
        <dbReference type="ARBA" id="ARBA00006611"/>
    </source>
</evidence>
<evidence type="ECO:0000313" key="4">
    <source>
        <dbReference type="EMBL" id="SFN21453.1"/>
    </source>
</evidence>
<dbReference type="PANTHER" id="PTHR30486:SF12">
    <property type="entry name" value="TYPE IV PILUS ATPASE PILU"/>
    <property type="match status" value="1"/>
</dbReference>
<dbReference type="Gene3D" id="3.30.450.90">
    <property type="match status" value="1"/>
</dbReference>
<dbReference type="InterPro" id="IPR050921">
    <property type="entry name" value="T4SS_GSP_E_ATPase"/>
</dbReference>
<dbReference type="Pfam" id="PF00437">
    <property type="entry name" value="T2SSE"/>
    <property type="match status" value="1"/>
</dbReference>
<gene>
    <name evidence="4" type="ORF">SAMN05660284_00860</name>
</gene>
<dbReference type="Gene3D" id="3.40.50.300">
    <property type="entry name" value="P-loop containing nucleotide triphosphate hydrolases"/>
    <property type="match status" value="1"/>
</dbReference>
<evidence type="ECO:0000259" key="3">
    <source>
        <dbReference type="Pfam" id="PF00437"/>
    </source>
</evidence>
<dbReference type="GO" id="GO:0016887">
    <property type="term" value="F:ATP hydrolysis activity"/>
    <property type="evidence" value="ECO:0007669"/>
    <property type="project" value="InterPro"/>
</dbReference>
<dbReference type="RefSeq" id="WP_091191826.1">
    <property type="nucleotide sequence ID" value="NZ_FOVE01000005.1"/>
</dbReference>
<keyword evidence="5" id="KW-1185">Reference proteome</keyword>
<dbReference type="InterPro" id="IPR001482">
    <property type="entry name" value="T2SS/T4SS_dom"/>
</dbReference>
<dbReference type="STRING" id="83765.SAMN05660284_00860"/>
<dbReference type="InterPro" id="IPR027417">
    <property type="entry name" value="P-loop_NTPase"/>
</dbReference>
<feature type="domain" description="Bacterial type II secretion system protein E" evidence="3">
    <location>
        <begin position="113"/>
        <end position="270"/>
    </location>
</feature>
<evidence type="ECO:0000313" key="5">
    <source>
        <dbReference type="Proteomes" id="UP000242869"/>
    </source>
</evidence>
<dbReference type="CDD" id="cd01131">
    <property type="entry name" value="PilT"/>
    <property type="match status" value="1"/>
</dbReference>
<dbReference type="InterPro" id="IPR006321">
    <property type="entry name" value="PilT/PilU"/>
</dbReference>
<feature type="region of interest" description="Disordered" evidence="2">
    <location>
        <begin position="359"/>
        <end position="390"/>
    </location>
</feature>
<proteinExistence type="inferred from homology"/>